<dbReference type="FunFam" id="3.30.200.20:FF:000039">
    <property type="entry name" value="receptor-like protein kinase FERONIA"/>
    <property type="match status" value="1"/>
</dbReference>
<feature type="transmembrane region" description="Helical" evidence="13">
    <location>
        <begin position="450"/>
        <end position="475"/>
    </location>
</feature>
<dbReference type="Gene3D" id="1.10.510.10">
    <property type="entry name" value="Transferase(Phosphotransferase) domain 1"/>
    <property type="match status" value="1"/>
</dbReference>
<evidence type="ECO:0000256" key="4">
    <source>
        <dbReference type="ARBA" id="ARBA00022692"/>
    </source>
</evidence>
<evidence type="ECO:0000256" key="7">
    <source>
        <dbReference type="ARBA" id="ARBA00022777"/>
    </source>
</evidence>
<dbReference type="Pfam" id="PF12819">
    <property type="entry name" value="Malectin_like"/>
    <property type="match status" value="1"/>
</dbReference>
<dbReference type="SUPFAM" id="SSF56112">
    <property type="entry name" value="Protein kinase-like (PK-like)"/>
    <property type="match status" value="1"/>
</dbReference>
<dbReference type="OrthoDB" id="1928639at2759"/>
<keyword evidence="6 12" id="KW-0547">Nucleotide-binding</keyword>
<evidence type="ECO:0000256" key="3">
    <source>
        <dbReference type="ARBA" id="ARBA00022679"/>
    </source>
</evidence>
<reference evidence="15" key="1">
    <citation type="journal article" date="2014" name="Nat. Commun.">
        <title>The tobacco genome sequence and its comparison with those of tomato and potato.</title>
        <authorList>
            <person name="Sierro N."/>
            <person name="Battey J.N."/>
            <person name="Ouadi S."/>
            <person name="Bakaher N."/>
            <person name="Bovet L."/>
            <person name="Willig A."/>
            <person name="Goepfert S."/>
            <person name="Peitsch M.C."/>
            <person name="Ivanov N.V."/>
        </authorList>
    </citation>
    <scope>NUCLEOTIDE SEQUENCE [LARGE SCALE GENOMIC DNA]</scope>
</reference>
<keyword evidence="2" id="KW-0723">Serine/threonine-protein kinase</keyword>
<gene>
    <name evidence="16" type="primary">LOC107783154</name>
</gene>
<keyword evidence="7" id="KW-0418">Kinase</keyword>
<keyword evidence="10 13" id="KW-0472">Membrane</keyword>
<keyword evidence="11" id="KW-0325">Glycoprotein</keyword>
<sequence length="876" mass="98001">MNNLIVVSLVEVNMQSTSSSFFFHIHFHLHNNCPLHFTSSHPLFSTMANLLSFFTFSLFFLLSLPSYSISSSSNYTFPQKYFINCGSHSSVPAVAITFSGDLISDSDHSSSAVDPTSRGLAEIYKTARIFRQDSSYELETEETGFYIVRLHFFPFPDLFNAKFDILASGFLLLSNFTVPRNVTSPVIKEFLLPVKDSKLKISFKPQESSFAFVNAIEAFITPQDFIPESATHVTRQGNSNISNKDLSLSALSVVHRINVGGSVITPENDTMRRNWLPDDGYLFIKESAKNHSMFTDSLNYDTERGASRYDAPDFVYKTAKEMNKVVERNDDNLFNITWDFEVNKNGIFFVRLHFCDIISQERNQTVFNVYMNGVYGQPISPFDRLSQMAAPFYVDFVVDSDGSGFMNISVGPRIDSRTQNAFLNGVEIMQLINERGSVQDGNGQTKNRRLLIIAGATIGGVVAVLILVSAVVILFCLKSRKAKPVESGDWQVVNANGTSSHSRTTVRTSPIGSTTPDMNLGLKISLAEIVYATNNFDPTFMIGEGGFGKVYKGTFQDGVKVAVKRSEPGHGQGLMEFQTEIMVLSKIRHQRLVSLIGYCDERNEMILVYEFMEKGTLREHLYSSNEDLGKSSSRSVLSWDQRLEICIGAAEGLQYLHTGLNGPIIHRDIKSTNILLDEHYVAKVADFGLSKSGPPDLTHISTDVKGSFGYLDPDYIRCMQLTQKSDVYSFGVVLLEVLCARPAVNTQLPRDQVNLAEWGLSWQRENQLEKIIDPSLAGKIKPNSLRKFGETIEKCLQEYGTDRPNMVDVLWDLKYALQLQNSAILPQEFHEDSTTDVSWQLALPGIHRLPSIDVSTSIASASESEVFSQLVIDEDR</sequence>
<dbReference type="AlphaFoldDB" id="A0A1S3Z5X3"/>
<organism evidence="15 16">
    <name type="scientific">Nicotiana tabacum</name>
    <name type="common">Common tobacco</name>
    <dbReference type="NCBI Taxonomy" id="4097"/>
    <lineage>
        <taxon>Eukaryota</taxon>
        <taxon>Viridiplantae</taxon>
        <taxon>Streptophyta</taxon>
        <taxon>Embryophyta</taxon>
        <taxon>Tracheophyta</taxon>
        <taxon>Spermatophyta</taxon>
        <taxon>Magnoliopsida</taxon>
        <taxon>eudicotyledons</taxon>
        <taxon>Gunneridae</taxon>
        <taxon>Pentapetalae</taxon>
        <taxon>asterids</taxon>
        <taxon>lamiids</taxon>
        <taxon>Solanales</taxon>
        <taxon>Solanaceae</taxon>
        <taxon>Nicotianoideae</taxon>
        <taxon>Nicotianeae</taxon>
        <taxon>Nicotiana</taxon>
    </lineage>
</organism>
<dbReference type="InterPro" id="IPR001245">
    <property type="entry name" value="Ser-Thr/Tyr_kinase_cat_dom"/>
</dbReference>
<dbReference type="PANTHER" id="PTHR47989:SF62">
    <property type="entry name" value="OS05G0423500 PROTEIN"/>
    <property type="match status" value="1"/>
</dbReference>
<keyword evidence="3" id="KW-0808">Transferase</keyword>
<dbReference type="KEGG" id="nta:107783154"/>
<dbReference type="InterPro" id="IPR024788">
    <property type="entry name" value="Malectin-like_Carb-bd_dom"/>
</dbReference>
<evidence type="ECO:0000256" key="8">
    <source>
        <dbReference type="ARBA" id="ARBA00022840"/>
    </source>
</evidence>
<evidence type="ECO:0000256" key="9">
    <source>
        <dbReference type="ARBA" id="ARBA00022989"/>
    </source>
</evidence>
<dbReference type="RefSeq" id="XP_016459612.1">
    <property type="nucleotide sequence ID" value="XM_016604126.2"/>
</dbReference>
<comment type="subcellular location">
    <subcellularLocation>
        <location evidence="1">Membrane</location>
        <topology evidence="1">Single-pass type I membrane protein</topology>
    </subcellularLocation>
</comment>
<evidence type="ECO:0000256" key="2">
    <source>
        <dbReference type="ARBA" id="ARBA00022527"/>
    </source>
</evidence>
<dbReference type="InterPro" id="IPR000719">
    <property type="entry name" value="Prot_kinase_dom"/>
</dbReference>
<accession>A0A1S3Z5X3</accession>
<evidence type="ECO:0000256" key="13">
    <source>
        <dbReference type="SAM" id="Phobius"/>
    </source>
</evidence>
<evidence type="ECO:0000313" key="16">
    <source>
        <dbReference type="RefSeq" id="XP_016459612.1"/>
    </source>
</evidence>
<proteinExistence type="predicted"/>
<keyword evidence="15" id="KW-1185">Reference proteome</keyword>
<protein>
    <submittedName>
        <fullName evidence="16">Receptor-like protein kinase At5g24010</fullName>
    </submittedName>
</protein>
<dbReference type="InterPro" id="IPR011009">
    <property type="entry name" value="Kinase-like_dom_sf"/>
</dbReference>
<name>A0A1S3Z5X3_TOBAC</name>
<dbReference type="InterPro" id="IPR008271">
    <property type="entry name" value="Ser/Thr_kinase_AS"/>
</dbReference>
<dbReference type="PROSITE" id="PS50011">
    <property type="entry name" value="PROTEIN_KINASE_DOM"/>
    <property type="match status" value="1"/>
</dbReference>
<dbReference type="CDD" id="cd14066">
    <property type="entry name" value="STKc_IRAK"/>
    <property type="match status" value="1"/>
</dbReference>
<dbReference type="SMR" id="A0A1S3Z5X3"/>
<evidence type="ECO:0000256" key="12">
    <source>
        <dbReference type="PROSITE-ProRule" id="PRU10141"/>
    </source>
</evidence>
<dbReference type="Proteomes" id="UP000790787">
    <property type="component" value="Chromosome 21"/>
</dbReference>
<keyword evidence="9 13" id="KW-1133">Transmembrane helix</keyword>
<dbReference type="SMART" id="SM00220">
    <property type="entry name" value="S_TKc"/>
    <property type="match status" value="1"/>
</dbReference>
<reference evidence="16" key="2">
    <citation type="submission" date="2025-08" db="UniProtKB">
        <authorList>
            <consortium name="RefSeq"/>
        </authorList>
    </citation>
    <scope>IDENTIFICATION</scope>
    <source>
        <tissue evidence="16">Leaf</tissue>
    </source>
</reference>
<keyword evidence="5" id="KW-0732">Signal</keyword>
<evidence type="ECO:0000256" key="10">
    <source>
        <dbReference type="ARBA" id="ARBA00023136"/>
    </source>
</evidence>
<dbReference type="GO" id="GO:0004672">
    <property type="term" value="F:protein kinase activity"/>
    <property type="evidence" value="ECO:0000318"/>
    <property type="project" value="GO_Central"/>
</dbReference>
<evidence type="ECO:0000256" key="11">
    <source>
        <dbReference type="ARBA" id="ARBA00023180"/>
    </source>
</evidence>
<dbReference type="Gene3D" id="2.60.120.430">
    <property type="entry name" value="Galactose-binding lectin"/>
    <property type="match status" value="2"/>
</dbReference>
<keyword evidence="4 13" id="KW-0812">Transmembrane</keyword>
<dbReference type="Pfam" id="PF07714">
    <property type="entry name" value="PK_Tyr_Ser-Thr"/>
    <property type="match status" value="1"/>
</dbReference>
<dbReference type="PROSITE" id="PS00107">
    <property type="entry name" value="PROTEIN_KINASE_ATP"/>
    <property type="match status" value="1"/>
</dbReference>
<dbReference type="GeneID" id="107783154"/>
<dbReference type="RefSeq" id="XP_016459612.1">
    <property type="nucleotide sequence ID" value="XM_016604126.1"/>
</dbReference>
<dbReference type="InterPro" id="IPR017441">
    <property type="entry name" value="Protein_kinase_ATP_BS"/>
</dbReference>
<feature type="binding site" evidence="12">
    <location>
        <position position="564"/>
    </location>
    <ligand>
        <name>ATP</name>
        <dbReference type="ChEBI" id="CHEBI:30616"/>
    </ligand>
</feature>
<dbReference type="PROSITE" id="PS00108">
    <property type="entry name" value="PROTEIN_KINASE_ST"/>
    <property type="match status" value="1"/>
</dbReference>
<evidence type="ECO:0000256" key="6">
    <source>
        <dbReference type="ARBA" id="ARBA00022741"/>
    </source>
</evidence>
<feature type="transmembrane region" description="Helical" evidence="13">
    <location>
        <begin position="44"/>
        <end position="64"/>
    </location>
</feature>
<dbReference type="FunFam" id="1.10.510.10:FF:000252">
    <property type="entry name" value="Receptor-like protein kinase FERONIA"/>
    <property type="match status" value="1"/>
</dbReference>
<evidence type="ECO:0000256" key="5">
    <source>
        <dbReference type="ARBA" id="ARBA00022729"/>
    </source>
</evidence>
<dbReference type="OMA" id="RFRICFI"/>
<dbReference type="PANTHER" id="PTHR47989">
    <property type="entry name" value="OS01G0750732 PROTEIN"/>
    <property type="match status" value="1"/>
</dbReference>
<evidence type="ECO:0000313" key="15">
    <source>
        <dbReference type="Proteomes" id="UP000790787"/>
    </source>
</evidence>
<dbReference type="GO" id="GO:0005524">
    <property type="term" value="F:ATP binding"/>
    <property type="evidence" value="ECO:0007669"/>
    <property type="project" value="UniProtKB-UniRule"/>
</dbReference>
<dbReference type="FunFam" id="2.60.120.430:FF:000013">
    <property type="entry name" value="Putative receptor-like protein kinase"/>
    <property type="match status" value="1"/>
</dbReference>
<dbReference type="GO" id="GO:0005886">
    <property type="term" value="C:plasma membrane"/>
    <property type="evidence" value="ECO:0000318"/>
    <property type="project" value="GO_Central"/>
</dbReference>
<evidence type="ECO:0000256" key="1">
    <source>
        <dbReference type="ARBA" id="ARBA00004479"/>
    </source>
</evidence>
<dbReference type="GO" id="GO:0004674">
    <property type="term" value="F:protein serine/threonine kinase activity"/>
    <property type="evidence" value="ECO:0007669"/>
    <property type="project" value="UniProtKB-KW"/>
</dbReference>
<keyword evidence="8 12" id="KW-0067">ATP-binding</keyword>
<evidence type="ECO:0000259" key="14">
    <source>
        <dbReference type="PROSITE" id="PS50011"/>
    </source>
</evidence>
<dbReference type="Gene3D" id="3.30.200.20">
    <property type="entry name" value="Phosphorylase Kinase, domain 1"/>
    <property type="match status" value="1"/>
</dbReference>
<feature type="domain" description="Protein kinase" evidence="14">
    <location>
        <begin position="536"/>
        <end position="816"/>
    </location>
</feature>
<dbReference type="PaxDb" id="4097-A0A1S3Z5X3"/>